<keyword evidence="2" id="KW-1185">Reference proteome</keyword>
<evidence type="ECO:0008006" key="3">
    <source>
        <dbReference type="Google" id="ProtNLM"/>
    </source>
</evidence>
<sequence>MELDRLERLFSSEDPREVEKVYSFDRDTIVKWMKERPSPEFRVKEVEGDEEVVVVIPTADLKGDKAREASSVFSPLHVVLVESKGPLFNYSKSVNLGIMKAMERSPKWVVVSNDDVHGRDNVSKLLDGLSTSTKGMVMASPSFYHTYKVSLIEMKPYFLKGMNLIGKIGRLPPAEVYSYLAMRYGGRLGVKTLTVIDSMLGPMKRIAGEVKDSLVNAGSFMVLNRRVINGNVLDETFVNGYEDVYLSMKMRDDCEVIDFKIDEERGASLGFGKLRFFKSFVNEVYLNSLLWTKTS</sequence>
<dbReference type="EMBL" id="AP018929">
    <property type="protein sequence ID" value="BBG24917.1"/>
    <property type="molecule type" value="Genomic_DNA"/>
</dbReference>
<dbReference type="InterPro" id="IPR029044">
    <property type="entry name" value="Nucleotide-diphossugar_trans"/>
</dbReference>
<name>A0A510DXI3_9CREN</name>
<gene>
    <name evidence="1" type="ORF">IC006_2251</name>
</gene>
<dbReference type="KEGG" id="step:IC006_2251"/>
<dbReference type="OrthoDB" id="57542at2157"/>
<dbReference type="GeneID" id="41715983"/>
<dbReference type="SUPFAM" id="SSF53448">
    <property type="entry name" value="Nucleotide-diphospho-sugar transferases"/>
    <property type="match status" value="1"/>
</dbReference>
<evidence type="ECO:0000313" key="2">
    <source>
        <dbReference type="Proteomes" id="UP000322983"/>
    </source>
</evidence>
<organism evidence="1 2">
    <name type="scientific">Sulfuracidifex tepidarius</name>
    <dbReference type="NCBI Taxonomy" id="1294262"/>
    <lineage>
        <taxon>Archaea</taxon>
        <taxon>Thermoproteota</taxon>
        <taxon>Thermoprotei</taxon>
        <taxon>Sulfolobales</taxon>
        <taxon>Sulfolobaceae</taxon>
        <taxon>Sulfuracidifex</taxon>
    </lineage>
</organism>
<dbReference type="STRING" id="1294262.GCA_001316085_02203"/>
<proteinExistence type="predicted"/>
<reference evidence="1 2" key="1">
    <citation type="journal article" date="2020" name="Int. J. Syst. Evol. Microbiol.">
        <title>Sulfuracidifex tepidarius gen. nov., sp. nov. and transfer of Sulfolobus metallicus Huber and Stetter 1992 to the genus Sulfuracidifex as Sulfuracidifex metallicus comb. nov.</title>
        <authorList>
            <person name="Itoh T."/>
            <person name="Miura T."/>
            <person name="Sakai H.D."/>
            <person name="Kato S."/>
            <person name="Ohkuma M."/>
            <person name="Takashina T."/>
        </authorList>
    </citation>
    <scope>NUCLEOTIDE SEQUENCE [LARGE SCALE GENOMIC DNA]</scope>
    <source>
        <strain evidence="1 2">IC-006</strain>
    </source>
</reference>
<dbReference type="RefSeq" id="WP_054846283.1">
    <property type="nucleotide sequence ID" value="NZ_AP018929.1"/>
</dbReference>
<protein>
    <recommendedName>
        <fullName evidence="3">Glycosyltransferase 2-like domain-containing protein</fullName>
    </recommendedName>
</protein>
<evidence type="ECO:0000313" key="1">
    <source>
        <dbReference type="EMBL" id="BBG24917.1"/>
    </source>
</evidence>
<dbReference type="AlphaFoldDB" id="A0A510DXI3"/>
<accession>A0A510DXI3</accession>
<dbReference type="Proteomes" id="UP000322983">
    <property type="component" value="Chromosome"/>
</dbReference>